<proteinExistence type="predicted"/>
<reference evidence="1" key="2">
    <citation type="journal article" date="2015" name="Fish Shellfish Immunol.">
        <title>Early steps in the European eel (Anguilla anguilla)-Vibrio vulnificus interaction in the gills: Role of the RtxA13 toxin.</title>
        <authorList>
            <person name="Callol A."/>
            <person name="Pajuelo D."/>
            <person name="Ebbesson L."/>
            <person name="Teles M."/>
            <person name="MacKenzie S."/>
            <person name="Amaro C."/>
        </authorList>
    </citation>
    <scope>NUCLEOTIDE SEQUENCE</scope>
</reference>
<accession>A0A0E9XGD0</accession>
<organism evidence="1">
    <name type="scientific">Anguilla anguilla</name>
    <name type="common">European freshwater eel</name>
    <name type="synonym">Muraena anguilla</name>
    <dbReference type="NCBI Taxonomy" id="7936"/>
    <lineage>
        <taxon>Eukaryota</taxon>
        <taxon>Metazoa</taxon>
        <taxon>Chordata</taxon>
        <taxon>Craniata</taxon>
        <taxon>Vertebrata</taxon>
        <taxon>Euteleostomi</taxon>
        <taxon>Actinopterygii</taxon>
        <taxon>Neopterygii</taxon>
        <taxon>Teleostei</taxon>
        <taxon>Anguilliformes</taxon>
        <taxon>Anguillidae</taxon>
        <taxon>Anguilla</taxon>
    </lineage>
</organism>
<evidence type="ECO:0000313" key="1">
    <source>
        <dbReference type="EMBL" id="JAI00896.1"/>
    </source>
</evidence>
<dbReference type="AlphaFoldDB" id="A0A0E9XGD0"/>
<name>A0A0E9XGD0_ANGAN</name>
<reference evidence="1" key="1">
    <citation type="submission" date="2014-11" db="EMBL/GenBank/DDBJ databases">
        <authorList>
            <person name="Amaro Gonzalez C."/>
        </authorList>
    </citation>
    <scope>NUCLEOTIDE SEQUENCE</scope>
</reference>
<dbReference type="EMBL" id="GBXM01007682">
    <property type="protein sequence ID" value="JAI00896.1"/>
    <property type="molecule type" value="Transcribed_RNA"/>
</dbReference>
<sequence>MCRALLHRKATAQPHYFEVLIGHNLKKVVRMLVSVSKPVT</sequence>
<protein>
    <submittedName>
        <fullName evidence="1">Uncharacterized protein</fullName>
    </submittedName>
</protein>